<keyword evidence="3" id="KW-1185">Reference proteome</keyword>
<organism evidence="2 3">
    <name type="scientific">Triplophysa tibetana</name>
    <dbReference type="NCBI Taxonomy" id="1572043"/>
    <lineage>
        <taxon>Eukaryota</taxon>
        <taxon>Metazoa</taxon>
        <taxon>Chordata</taxon>
        <taxon>Craniata</taxon>
        <taxon>Vertebrata</taxon>
        <taxon>Euteleostomi</taxon>
        <taxon>Actinopterygii</taxon>
        <taxon>Neopterygii</taxon>
        <taxon>Teleostei</taxon>
        <taxon>Ostariophysi</taxon>
        <taxon>Cypriniformes</taxon>
        <taxon>Nemacheilidae</taxon>
        <taxon>Triplophysa</taxon>
    </lineage>
</organism>
<feature type="compositionally biased region" description="Polar residues" evidence="1">
    <location>
        <begin position="85"/>
        <end position="97"/>
    </location>
</feature>
<dbReference type="EMBL" id="SOYY01000005">
    <property type="protein sequence ID" value="KAA0720661.1"/>
    <property type="molecule type" value="Genomic_DNA"/>
</dbReference>
<accession>A0A5A9PHI4</accession>
<comment type="caution">
    <text evidence="2">The sequence shown here is derived from an EMBL/GenBank/DDBJ whole genome shotgun (WGS) entry which is preliminary data.</text>
</comment>
<proteinExistence type="predicted"/>
<feature type="region of interest" description="Disordered" evidence="1">
    <location>
        <begin position="255"/>
        <end position="285"/>
    </location>
</feature>
<feature type="compositionally biased region" description="Basic and acidic residues" evidence="1">
    <location>
        <begin position="790"/>
        <end position="800"/>
    </location>
</feature>
<feature type="region of interest" description="Disordered" evidence="1">
    <location>
        <begin position="531"/>
        <end position="550"/>
    </location>
</feature>
<evidence type="ECO:0000313" key="2">
    <source>
        <dbReference type="EMBL" id="KAA0720661.1"/>
    </source>
</evidence>
<feature type="compositionally biased region" description="Polar residues" evidence="1">
    <location>
        <begin position="216"/>
        <end position="242"/>
    </location>
</feature>
<feature type="compositionally biased region" description="Basic and acidic residues" evidence="1">
    <location>
        <begin position="1522"/>
        <end position="1532"/>
    </location>
</feature>
<feature type="compositionally biased region" description="Polar residues" evidence="1">
    <location>
        <begin position="1351"/>
        <end position="1363"/>
    </location>
</feature>
<feature type="region of interest" description="Disordered" evidence="1">
    <location>
        <begin position="126"/>
        <end position="160"/>
    </location>
</feature>
<feature type="region of interest" description="Disordered" evidence="1">
    <location>
        <begin position="60"/>
        <end position="97"/>
    </location>
</feature>
<feature type="compositionally biased region" description="Low complexity" evidence="1">
    <location>
        <begin position="126"/>
        <end position="135"/>
    </location>
</feature>
<feature type="region of interest" description="Disordered" evidence="1">
    <location>
        <begin position="190"/>
        <end position="242"/>
    </location>
</feature>
<reference evidence="2 3" key="1">
    <citation type="journal article" date="2019" name="Mol. Ecol. Resour.">
        <title>Chromosome-level genome assembly of Triplophysa tibetana, a fish adapted to the harsh high-altitude environment of the Tibetan Plateau.</title>
        <authorList>
            <person name="Yang X."/>
            <person name="Liu H."/>
            <person name="Ma Z."/>
            <person name="Zou Y."/>
            <person name="Zou M."/>
            <person name="Mao Y."/>
            <person name="Li X."/>
            <person name="Wang H."/>
            <person name="Chen T."/>
            <person name="Wang W."/>
            <person name="Yang R."/>
        </authorList>
    </citation>
    <scope>NUCLEOTIDE SEQUENCE [LARGE SCALE GENOMIC DNA]</scope>
    <source>
        <strain evidence="2">TTIB1903HZAU</strain>
        <tissue evidence="2">Muscle</tissue>
    </source>
</reference>
<feature type="compositionally biased region" description="Basic and acidic residues" evidence="1">
    <location>
        <begin position="1379"/>
        <end position="1391"/>
    </location>
</feature>
<feature type="region of interest" description="Disordered" evidence="1">
    <location>
        <begin position="1502"/>
        <end position="1532"/>
    </location>
</feature>
<feature type="compositionally biased region" description="Low complexity" evidence="1">
    <location>
        <begin position="69"/>
        <end position="84"/>
    </location>
</feature>
<feature type="compositionally biased region" description="Polar residues" evidence="1">
    <location>
        <begin position="273"/>
        <end position="285"/>
    </location>
</feature>
<sequence length="1565" mass="173732">MTSRLHSYLLATGADTAEILHKIKLRVTYLLIKAKGSSHNNAIIMQGYAQRSNQQLLPRYQEPLPPYQPRNSQCNQQQAQFNTQPYSTEQARHSNGQQRDVNNWRVCSVSFAPAFQQYDGRCDANQTLRQQPPTRHQQHHKPSNVAHNAEGKAPDKPNGINRFYGQFNTEASLYVASQQTYRNKETLITHNSSSQHHSYGTCQPLQPRPDHVYPQHPQQLPGQQSTSGYTFHYNPTAQNRTTVQRMTNNQACQSRTTVGYTSPTSVKLPHSGPQISPRSNNVQQSRPEMMSNANTNVLSAQSPNNQSSAGHPTADANVQTCYVDQNAQNQTTPNSEAQSNPTSRPFNLSYYLESKMIEILRSQKEEHDLKKKSTTNQNWSYVGPANKADQNKLLRQLLTESDLQSAAEPPHKRMNFGQNQTYRLKFPSKNTNGLQSALPVTCQMAVGEQNSTGNGHEGQRQNEIQYVTDPAECLEAVLAIQKSFQKVHKAVAIVPPISLLNGNTKWTVDTYTKTDDSPPLKISPVWSLSKESDSQNAITTENSDKLLSEDCSPVVEQDVRMSPESKTTNTADSCVLGNSGLFSVNPTAGCENDLDSSDAAFGLSDCPVVTYTLENLRNLVKSMEMTKLFAQHPEKPGGVCNRILDLYWKGDIGYLRKHLKKLREARSYFDVESVKDEKSVVFASITHEDIKKAAHCEIVTDELCSSSEEYRSSWLNVGGQPADIAKVLSEPLSDYITVSKEVSSNVLVPADRLCVNSLKDPEVTPFNVTEHANPDSGSPASIFTPSEGNGRMETKNKEPSDDVNSCFTPLSTLPGKEETFENQGDNMQNHEHLNTKPPTDFSPSADTSSEHREENLGQDNLTIGQKESVPNIEQQIHLDSKTLPCDHLPSSDLLPACSEDEPLQPVNAVSDAVKDIEEGSIPKPSSNFISTWQVEDISDDSMDGIETPSSLEDTKHVENIPEDENSDNMEICTNTTGTLHVENTSENENSDKMEAVTHSTHTLQVENISEDESSDNMEVATKSTDICLVEDISNDENSSDDSLLMDVTVLSSEEALTFFQQLEKKPTDSSVDHQKFMASSPSQPNRYYDKAKICSGCPNVIGTTTNSTDVSDSDRELFCTACWDMAPSLDLEMDPCNESCFGESETLEDNCCPSSEVEVLEPVIASTYVHVAEEEPTEKPKDDTVVNSVAEQKMPEIERPAEQEIVGIQADQMKDENSERLRMPKLHRNETDVLGYGQVVASEITEENCCPPSLEMEVLETVIASAPEEKVPEIQSNVEQELAKIPPDETKDERMKSQSKSAFLKRKFKPSRARLTSDDSVLFAPDIVLKRSQPQKKNHKAVSAVKRPGGQIQNCNSANNINKPTEERPGLHAATDKAPQIHKDKVREKQSSDSTQFLNKTLHRSNTMPEVHTDNLSEKLSTTGKKRVRFALYGCKNEEQCAAPGRKFSPPTTLTVADACKDMSKNSSPGFLKGRRFSAPATLSADYSDVISAKQKVHNQWSSTFIPTSKKSPPPKSPTKGEPPKKKALKTHDLLKSNMPALKNKMMQRSVLQSIQEISKIVQKH</sequence>
<dbReference type="Proteomes" id="UP000324632">
    <property type="component" value="Chromosome 5"/>
</dbReference>
<evidence type="ECO:0000256" key="1">
    <source>
        <dbReference type="SAM" id="MobiDB-lite"/>
    </source>
</evidence>
<feature type="region of interest" description="Disordered" evidence="1">
    <location>
        <begin position="769"/>
        <end position="865"/>
    </location>
</feature>
<feature type="region of interest" description="Disordered" evidence="1">
    <location>
        <begin position="1333"/>
        <end position="1395"/>
    </location>
</feature>
<feature type="compositionally biased region" description="Polar residues" evidence="1">
    <location>
        <begin position="802"/>
        <end position="811"/>
    </location>
</feature>
<feature type="compositionally biased region" description="Polar residues" evidence="1">
    <location>
        <begin position="775"/>
        <end position="787"/>
    </location>
</feature>
<feature type="compositionally biased region" description="Low complexity" evidence="1">
    <location>
        <begin position="1502"/>
        <end position="1511"/>
    </location>
</feature>
<feature type="compositionally biased region" description="Polar residues" evidence="1">
    <location>
        <begin position="255"/>
        <end position="265"/>
    </location>
</feature>
<gene>
    <name evidence="2" type="ORF">E1301_Tti011586</name>
</gene>
<evidence type="ECO:0000313" key="3">
    <source>
        <dbReference type="Proteomes" id="UP000324632"/>
    </source>
</evidence>
<feature type="compositionally biased region" description="Polar residues" evidence="1">
    <location>
        <begin position="190"/>
        <end position="204"/>
    </location>
</feature>
<protein>
    <submittedName>
        <fullName evidence="2">Uncharacterized protein</fullName>
    </submittedName>
</protein>
<name>A0A5A9PHI4_9TELE</name>